<keyword evidence="6 9" id="KW-0333">Golgi apparatus</keyword>
<evidence type="ECO:0000256" key="2">
    <source>
        <dbReference type="ARBA" id="ARBA00006339"/>
    </source>
</evidence>
<evidence type="ECO:0000256" key="8">
    <source>
        <dbReference type="ARBA" id="ARBA00023180"/>
    </source>
</evidence>
<keyword evidence="9" id="KW-0119">Carbohydrate metabolism</keyword>
<evidence type="ECO:0000256" key="9">
    <source>
        <dbReference type="RuleBase" id="RU364020"/>
    </source>
</evidence>
<dbReference type="SUPFAM" id="SSF52540">
    <property type="entry name" value="P-loop containing nucleoside triphosphate hydrolases"/>
    <property type="match status" value="1"/>
</dbReference>
<dbReference type="PANTHER" id="PTHR12137:SF54">
    <property type="entry name" value="CARBOHYDRATE SULFOTRANSFERASE"/>
    <property type="match status" value="1"/>
</dbReference>
<evidence type="ECO:0000256" key="7">
    <source>
        <dbReference type="ARBA" id="ARBA00023136"/>
    </source>
</evidence>
<comment type="subcellular location">
    <subcellularLocation>
        <location evidence="1 9">Golgi apparatus membrane</location>
        <topology evidence="1 9">Single-pass type II membrane protein</topology>
    </subcellularLocation>
</comment>
<evidence type="ECO:0000313" key="11">
    <source>
        <dbReference type="RefSeq" id="XP_014662728.1"/>
    </source>
</evidence>
<dbReference type="Pfam" id="PF03567">
    <property type="entry name" value="Sulfotransfer_2"/>
    <property type="match status" value="1"/>
</dbReference>
<keyword evidence="3 9" id="KW-0808">Transferase</keyword>
<evidence type="ECO:0000256" key="4">
    <source>
        <dbReference type="ARBA" id="ARBA00022692"/>
    </source>
</evidence>
<dbReference type="GeneID" id="106805589"/>
<evidence type="ECO:0000256" key="1">
    <source>
        <dbReference type="ARBA" id="ARBA00004323"/>
    </source>
</evidence>
<sequence>MCTIAKVACSNWKRVFLALNGTDFRTDPGSNEYVHGAVGKLTLGRRRPDSHEAILREYSNALLVRHPFDRILSAYRDKIEPGEGQYASFGRRIADAFPDKRMRPPNATFEQFVRHLVVTDPAKFDVHWRRYVDQCQPCSIRYDFVVKYEHMSEESDVMFHQLGIGRQVGLSARGEFYKSKPTGELRHHYYSALSPVLVRKLYEKYFDDFYLFGYVFDYSK</sequence>
<dbReference type="RefSeq" id="XP_014662728.1">
    <property type="nucleotide sequence ID" value="XM_014807242.1"/>
</dbReference>
<evidence type="ECO:0000313" key="10">
    <source>
        <dbReference type="Proteomes" id="UP000695022"/>
    </source>
</evidence>
<reference evidence="11" key="1">
    <citation type="submission" date="2025-08" db="UniProtKB">
        <authorList>
            <consortium name="RefSeq"/>
        </authorList>
    </citation>
    <scope>IDENTIFICATION</scope>
</reference>
<dbReference type="InterPro" id="IPR018011">
    <property type="entry name" value="Carb_sulfotrans_8-10"/>
</dbReference>
<keyword evidence="9" id="KW-0735">Signal-anchor</keyword>
<dbReference type="Proteomes" id="UP000695022">
    <property type="component" value="Unplaced"/>
</dbReference>
<protein>
    <recommendedName>
        <fullName evidence="9">Carbohydrate sulfotransferase</fullName>
        <ecNumber evidence="9">2.8.2.-</ecNumber>
    </recommendedName>
</protein>
<evidence type="ECO:0000256" key="6">
    <source>
        <dbReference type="ARBA" id="ARBA00023034"/>
    </source>
</evidence>
<keyword evidence="8 9" id="KW-0325">Glycoprotein</keyword>
<gene>
    <name evidence="11" type="primary">LOC106805589</name>
</gene>
<comment type="similarity">
    <text evidence="2 9">Belongs to the sulfotransferase 2 family.</text>
</comment>
<organism evidence="10 11">
    <name type="scientific">Priapulus caudatus</name>
    <name type="common">Priapulid worm</name>
    <dbReference type="NCBI Taxonomy" id="37621"/>
    <lineage>
        <taxon>Eukaryota</taxon>
        <taxon>Metazoa</taxon>
        <taxon>Ecdysozoa</taxon>
        <taxon>Scalidophora</taxon>
        <taxon>Priapulida</taxon>
        <taxon>Priapulimorpha</taxon>
        <taxon>Priapulimorphida</taxon>
        <taxon>Priapulidae</taxon>
        <taxon>Priapulus</taxon>
    </lineage>
</organism>
<evidence type="ECO:0000256" key="3">
    <source>
        <dbReference type="ARBA" id="ARBA00022679"/>
    </source>
</evidence>
<proteinExistence type="inferred from homology"/>
<accession>A0ABM1DS07</accession>
<dbReference type="PANTHER" id="PTHR12137">
    <property type="entry name" value="CARBOHYDRATE SULFOTRANSFERASE"/>
    <property type="match status" value="1"/>
</dbReference>
<name>A0ABM1DS07_PRICU</name>
<keyword evidence="10" id="KW-1185">Reference proteome</keyword>
<keyword evidence="5" id="KW-1133">Transmembrane helix</keyword>
<keyword evidence="4" id="KW-0812">Transmembrane</keyword>
<evidence type="ECO:0000256" key="5">
    <source>
        <dbReference type="ARBA" id="ARBA00022989"/>
    </source>
</evidence>
<dbReference type="InterPro" id="IPR005331">
    <property type="entry name" value="Sulfotransferase"/>
</dbReference>
<dbReference type="EC" id="2.8.2.-" evidence="9"/>
<keyword evidence="7" id="KW-0472">Membrane</keyword>
<dbReference type="InterPro" id="IPR027417">
    <property type="entry name" value="P-loop_NTPase"/>
</dbReference>